<dbReference type="Proteomes" id="UP000311382">
    <property type="component" value="Unassembled WGS sequence"/>
</dbReference>
<comment type="similarity">
    <text evidence="1">Belongs to the CWC16 family.</text>
</comment>
<feature type="compositionally biased region" description="Basic and acidic residues" evidence="2">
    <location>
        <begin position="227"/>
        <end position="263"/>
    </location>
</feature>
<keyword evidence="4" id="KW-1185">Reference proteome</keyword>
<accession>A0A5C5FLY3</accession>
<organism evidence="3 4">
    <name type="scientific">Rhodotorula diobovata</name>
    <dbReference type="NCBI Taxonomy" id="5288"/>
    <lineage>
        <taxon>Eukaryota</taxon>
        <taxon>Fungi</taxon>
        <taxon>Dikarya</taxon>
        <taxon>Basidiomycota</taxon>
        <taxon>Pucciniomycotina</taxon>
        <taxon>Microbotryomycetes</taxon>
        <taxon>Sporidiobolales</taxon>
        <taxon>Sporidiobolaceae</taxon>
        <taxon>Rhodotorula</taxon>
    </lineage>
</organism>
<dbReference type="EMBL" id="SOZI01000182">
    <property type="protein sequence ID" value="TNY17695.1"/>
    <property type="molecule type" value="Genomic_DNA"/>
</dbReference>
<feature type="compositionally biased region" description="Gly residues" evidence="2">
    <location>
        <begin position="311"/>
        <end position="321"/>
    </location>
</feature>
<evidence type="ECO:0000256" key="2">
    <source>
        <dbReference type="SAM" id="MobiDB-lite"/>
    </source>
</evidence>
<evidence type="ECO:0000313" key="3">
    <source>
        <dbReference type="EMBL" id="TNY17695.1"/>
    </source>
</evidence>
<sequence length="330" mass="36854">MQGFNRYYPPDYDPDKHSTLNSYHGKHALGKRAHKIDQGILVVRFELPFNIWCGTCHAHIGQGVRYNAEKQKVGNYHSTPILAFRFKCHLCQGRIEIRTDPQNTRYVVTEGAKQKNEEWDPEENGHMVIDNAASTSTAPPDPFASLEKTVTQRAAAQSTAERLHALESHNASRWSDPFSASRALRANFRDKKARIVRSEDRAEEVRRRFGLADERVSLEAMRTPQRGSREAEEEGRAWDEARREMERVRGEIGRKRQREEESVGRASSSSASSPALKALHSRLSLATALKRDPFSSALASSSPARPTNGSNPGGASTGAGIEGLKVKRKP</sequence>
<dbReference type="STRING" id="5288.A0A5C5FLY3"/>
<comment type="caution">
    <text evidence="3">The sequence shown here is derived from an EMBL/GenBank/DDBJ whole genome shotgun (WGS) entry which is preliminary data.</text>
</comment>
<dbReference type="OrthoDB" id="360327at2759"/>
<dbReference type="AlphaFoldDB" id="A0A5C5FLY3"/>
<protein>
    <submittedName>
        <fullName evidence="3">CWC16 protein</fullName>
    </submittedName>
</protein>
<name>A0A5C5FLY3_9BASI</name>
<dbReference type="GO" id="GO:0071014">
    <property type="term" value="C:post-mRNA release spliceosomal complex"/>
    <property type="evidence" value="ECO:0007669"/>
    <property type="project" value="TreeGrafter"/>
</dbReference>
<dbReference type="GO" id="GO:0000398">
    <property type="term" value="P:mRNA splicing, via spliceosome"/>
    <property type="evidence" value="ECO:0007669"/>
    <property type="project" value="InterPro"/>
</dbReference>
<dbReference type="PANTHER" id="PTHR12111:SF2">
    <property type="entry name" value="SPLICING FACTOR YJU2B-RELATED"/>
    <property type="match status" value="1"/>
</dbReference>
<feature type="region of interest" description="Disordered" evidence="2">
    <location>
        <begin position="295"/>
        <end position="330"/>
    </location>
</feature>
<feature type="compositionally biased region" description="Low complexity" evidence="2">
    <location>
        <begin position="295"/>
        <end position="304"/>
    </location>
</feature>
<gene>
    <name evidence="3" type="ORF">DMC30DRAFT_422775</name>
</gene>
<evidence type="ECO:0000313" key="4">
    <source>
        <dbReference type="Proteomes" id="UP000311382"/>
    </source>
</evidence>
<evidence type="ECO:0000256" key="1">
    <source>
        <dbReference type="ARBA" id="ARBA00005595"/>
    </source>
</evidence>
<dbReference type="PANTHER" id="PTHR12111">
    <property type="entry name" value="SPLICING FACTOR YJU2"/>
    <property type="match status" value="1"/>
</dbReference>
<dbReference type="Pfam" id="PF04502">
    <property type="entry name" value="Saf4_Yju2"/>
    <property type="match status" value="1"/>
</dbReference>
<reference evidence="3 4" key="1">
    <citation type="submission" date="2019-03" db="EMBL/GenBank/DDBJ databases">
        <title>Rhodosporidium diobovatum UCD-FST 08-225 genome sequencing, assembly, and annotation.</title>
        <authorList>
            <person name="Fakankun I.U."/>
            <person name="Fristensky B."/>
            <person name="Levin D.B."/>
        </authorList>
    </citation>
    <scope>NUCLEOTIDE SEQUENCE [LARGE SCALE GENOMIC DNA]</scope>
    <source>
        <strain evidence="3 4">UCD-FST 08-225</strain>
    </source>
</reference>
<feature type="region of interest" description="Disordered" evidence="2">
    <location>
        <begin position="219"/>
        <end position="278"/>
    </location>
</feature>
<proteinExistence type="inferred from homology"/>
<dbReference type="GO" id="GO:0005684">
    <property type="term" value="C:U2-type spliceosomal complex"/>
    <property type="evidence" value="ECO:0007669"/>
    <property type="project" value="TreeGrafter"/>
</dbReference>
<dbReference type="InterPro" id="IPR007590">
    <property type="entry name" value="Saf4/Yju2"/>
</dbReference>